<feature type="domain" description="Fido" evidence="3">
    <location>
        <begin position="91"/>
        <end position="228"/>
    </location>
</feature>
<dbReference type="PANTHER" id="PTHR13504:SF38">
    <property type="entry name" value="FIDO DOMAIN-CONTAINING PROTEIN"/>
    <property type="match status" value="1"/>
</dbReference>
<dbReference type="OrthoDB" id="9813719at2"/>
<dbReference type="InterPro" id="IPR040198">
    <property type="entry name" value="Fido_containing"/>
</dbReference>
<keyword evidence="5" id="KW-1185">Reference proteome</keyword>
<dbReference type="PANTHER" id="PTHR13504">
    <property type="entry name" value="FIDO DOMAIN-CONTAINING PROTEIN DDB_G0283145"/>
    <property type="match status" value="1"/>
</dbReference>
<feature type="binding site" evidence="1">
    <location>
        <begin position="206"/>
        <end position="207"/>
    </location>
    <ligand>
        <name>ATP</name>
        <dbReference type="ChEBI" id="CHEBI:30616"/>
    </ligand>
</feature>
<evidence type="ECO:0000313" key="4">
    <source>
        <dbReference type="EMBL" id="RED54554.1"/>
    </source>
</evidence>
<sequence>MFDVIDQKKQLLDAKRSFPPHTLQSIREHLIVNWTYNTNAIEGNTLTLSETKVVLEGITVGGKTISEHLEALNHREAILYVEEIVRQNQALSEWQIKSIHSLILKGILDDQAGVYRTQNVLISGARHLPPDCSQVPELMIHFTQWLENEGARLHPIARSAVIHSEFVKIYPFVDGNGRTARLLLNFELMKNGYPPIVIEKEQRLAYYTALDETHVTGDFTSFINFLVPIVDQTCDWYLKLL</sequence>
<organism evidence="4 5">
    <name type="scientific">Cohnella phaseoli</name>
    <dbReference type="NCBI Taxonomy" id="456490"/>
    <lineage>
        <taxon>Bacteria</taxon>
        <taxon>Bacillati</taxon>
        <taxon>Bacillota</taxon>
        <taxon>Bacilli</taxon>
        <taxon>Bacillales</taxon>
        <taxon>Paenibacillaceae</taxon>
        <taxon>Cohnella</taxon>
    </lineage>
</organism>
<evidence type="ECO:0000256" key="1">
    <source>
        <dbReference type="PIRSR" id="PIRSR640198-2"/>
    </source>
</evidence>
<dbReference type="InterPro" id="IPR003812">
    <property type="entry name" value="Fido"/>
</dbReference>
<keyword evidence="1" id="KW-0067">ATP-binding</keyword>
<keyword evidence="1" id="KW-0547">Nucleotide-binding</keyword>
<protein>
    <submittedName>
        <fullName evidence="4">Fic/DOC family protein</fullName>
    </submittedName>
</protein>
<evidence type="ECO:0000259" key="3">
    <source>
        <dbReference type="PROSITE" id="PS51459"/>
    </source>
</evidence>
<name>A0A3D9HYH1_9BACL</name>
<dbReference type="RefSeq" id="WP_116065455.1">
    <property type="nucleotide sequence ID" value="NZ_QRDZ01000048.1"/>
</dbReference>
<dbReference type="EMBL" id="QRDZ01000048">
    <property type="protein sequence ID" value="RED54554.1"/>
    <property type="molecule type" value="Genomic_DNA"/>
</dbReference>
<dbReference type="SUPFAM" id="SSF140931">
    <property type="entry name" value="Fic-like"/>
    <property type="match status" value="1"/>
</dbReference>
<proteinExistence type="predicted"/>
<comment type="caution">
    <text evidence="4">The sequence shown here is derived from an EMBL/GenBank/DDBJ whole genome shotgun (WGS) entry which is preliminary data.</text>
</comment>
<feature type="site" description="Important for autoinhibition of adenylyltransferase activity" evidence="2">
    <location>
        <position position="42"/>
    </location>
</feature>
<dbReference type="AlphaFoldDB" id="A0A3D9HYH1"/>
<dbReference type="Gene3D" id="1.10.3290.10">
    <property type="entry name" value="Fido-like domain"/>
    <property type="match status" value="1"/>
</dbReference>
<dbReference type="Proteomes" id="UP000256977">
    <property type="component" value="Unassembled WGS sequence"/>
</dbReference>
<accession>A0A3D9HYH1</accession>
<evidence type="ECO:0000256" key="2">
    <source>
        <dbReference type="PIRSR" id="PIRSR640198-3"/>
    </source>
</evidence>
<reference evidence="4 5" key="1">
    <citation type="submission" date="2018-07" db="EMBL/GenBank/DDBJ databases">
        <title>Genomic Encyclopedia of Type Strains, Phase III (KMG-III): the genomes of soil and plant-associated and newly described type strains.</title>
        <authorList>
            <person name="Whitman W."/>
        </authorList>
    </citation>
    <scope>NUCLEOTIDE SEQUENCE [LARGE SCALE GENOMIC DNA]</scope>
    <source>
        <strain evidence="4 5">CECT 7287</strain>
    </source>
</reference>
<dbReference type="PROSITE" id="PS51459">
    <property type="entry name" value="FIDO"/>
    <property type="match status" value="1"/>
</dbReference>
<dbReference type="GO" id="GO:0005524">
    <property type="term" value="F:ATP binding"/>
    <property type="evidence" value="ECO:0007669"/>
    <property type="project" value="UniProtKB-KW"/>
</dbReference>
<evidence type="ECO:0000313" key="5">
    <source>
        <dbReference type="Proteomes" id="UP000256977"/>
    </source>
</evidence>
<gene>
    <name evidence="4" type="ORF">DFP98_14825</name>
</gene>
<dbReference type="InterPro" id="IPR036597">
    <property type="entry name" value="Fido-like_dom_sf"/>
</dbReference>
<feature type="binding site" evidence="1">
    <location>
        <begin position="174"/>
        <end position="181"/>
    </location>
    <ligand>
        <name>ATP</name>
        <dbReference type="ChEBI" id="CHEBI:30616"/>
    </ligand>
</feature>
<dbReference type="Pfam" id="PF02661">
    <property type="entry name" value="Fic"/>
    <property type="match status" value="1"/>
</dbReference>